<evidence type="ECO:0000313" key="3">
    <source>
        <dbReference type="Proteomes" id="UP000635726"/>
    </source>
</evidence>
<dbReference type="Proteomes" id="UP000635726">
    <property type="component" value="Unassembled WGS sequence"/>
</dbReference>
<dbReference type="AlphaFoldDB" id="A0A917UR63"/>
<dbReference type="InterPro" id="IPR036852">
    <property type="entry name" value="Peptidase_S8/S53_dom_sf"/>
</dbReference>
<evidence type="ECO:0000256" key="1">
    <source>
        <dbReference type="SAM" id="SignalP"/>
    </source>
</evidence>
<keyword evidence="1" id="KW-0732">Signal</keyword>
<dbReference type="EMBL" id="BMOE01000007">
    <property type="protein sequence ID" value="GGJ78626.1"/>
    <property type="molecule type" value="Genomic_DNA"/>
</dbReference>
<comment type="caution">
    <text evidence="2">The sequence shown here is derived from an EMBL/GenBank/DDBJ whole genome shotgun (WGS) entry which is preliminary data.</text>
</comment>
<feature type="chain" id="PRO_5036733531" description="Peptidase S8/S53 domain-containing protein" evidence="1">
    <location>
        <begin position="27"/>
        <end position="472"/>
    </location>
</feature>
<dbReference type="Gene3D" id="3.40.50.200">
    <property type="entry name" value="Peptidase S8/S53 domain"/>
    <property type="match status" value="1"/>
</dbReference>
<sequence length="472" mass="50392">MTRSSLTTLRLSALVALALTAGIQSADGRAAAPTLRLPTNVPVPSASNVRTKSLPLSQAFSRTPSTPNCLANAFEMPGQAWHTDLTGGGISLGAQTPGAGTPDARAPTFEALYGFPASWLDGRAADNELMVVDHFAASPLKIRVEGEEQTLMLNHGALVEAHLRSILESAGFTLLSRHPLRYGRGRRTLTLTRLDLGTQVYHTKGLNPGPVPSAALALALKERFASDGKSLTPRDLVVNMSFAMIPCQAMNIYQDTRQTWAAATPPRRYNLNTFLQDVARESNLSVTEVQHELTTVSDTEPLRREVATLSAGRRARGASFVAVASSGNFGLGYATAPGAFGDVISAGLYGWDRRPATDADGQVWPDAADVNVAGEWFTLSPAQLQRYCRDGGTCVTDDVLTAPERYGTFSYRGTSFAAPTLSLFLALQQGPANPCFTNSGTGYRPVGKATASHSQPAFDFKQAWTTCEGKPM</sequence>
<evidence type="ECO:0000313" key="2">
    <source>
        <dbReference type="EMBL" id="GGJ78626.1"/>
    </source>
</evidence>
<reference evidence="2" key="2">
    <citation type="submission" date="2020-09" db="EMBL/GenBank/DDBJ databases">
        <authorList>
            <person name="Sun Q."/>
            <person name="Ohkuma M."/>
        </authorList>
    </citation>
    <scope>NUCLEOTIDE SEQUENCE</scope>
    <source>
        <strain evidence="2">JCM 14371</strain>
    </source>
</reference>
<name>A0A917UR63_9DEIO</name>
<evidence type="ECO:0008006" key="4">
    <source>
        <dbReference type="Google" id="ProtNLM"/>
    </source>
</evidence>
<accession>A0A917UR63</accession>
<gene>
    <name evidence="2" type="ORF">GCM10008939_23160</name>
</gene>
<protein>
    <recommendedName>
        <fullName evidence="4">Peptidase S8/S53 domain-containing protein</fullName>
    </recommendedName>
</protein>
<keyword evidence="3" id="KW-1185">Reference proteome</keyword>
<dbReference type="GO" id="GO:0004252">
    <property type="term" value="F:serine-type endopeptidase activity"/>
    <property type="evidence" value="ECO:0007669"/>
    <property type="project" value="InterPro"/>
</dbReference>
<dbReference type="SUPFAM" id="SSF52743">
    <property type="entry name" value="Subtilisin-like"/>
    <property type="match status" value="1"/>
</dbReference>
<proteinExistence type="predicted"/>
<dbReference type="GO" id="GO:0006508">
    <property type="term" value="P:proteolysis"/>
    <property type="evidence" value="ECO:0007669"/>
    <property type="project" value="InterPro"/>
</dbReference>
<reference evidence="2" key="1">
    <citation type="journal article" date="2014" name="Int. J. Syst. Evol. Microbiol.">
        <title>Complete genome sequence of Corynebacterium casei LMG S-19264T (=DSM 44701T), isolated from a smear-ripened cheese.</title>
        <authorList>
            <consortium name="US DOE Joint Genome Institute (JGI-PGF)"/>
            <person name="Walter F."/>
            <person name="Albersmeier A."/>
            <person name="Kalinowski J."/>
            <person name="Ruckert C."/>
        </authorList>
    </citation>
    <scope>NUCLEOTIDE SEQUENCE</scope>
    <source>
        <strain evidence="2">JCM 14371</strain>
    </source>
</reference>
<organism evidence="2 3">
    <name type="scientific">Deinococcus aquiradiocola</name>
    <dbReference type="NCBI Taxonomy" id="393059"/>
    <lineage>
        <taxon>Bacteria</taxon>
        <taxon>Thermotogati</taxon>
        <taxon>Deinococcota</taxon>
        <taxon>Deinococci</taxon>
        <taxon>Deinococcales</taxon>
        <taxon>Deinococcaceae</taxon>
        <taxon>Deinococcus</taxon>
    </lineage>
</organism>
<feature type="signal peptide" evidence="1">
    <location>
        <begin position="1"/>
        <end position="26"/>
    </location>
</feature>
<dbReference type="RefSeq" id="WP_188963444.1">
    <property type="nucleotide sequence ID" value="NZ_BMOE01000007.1"/>
</dbReference>